<dbReference type="AlphaFoldDB" id="A0A376RL56"/>
<dbReference type="EMBL" id="UGCD01000002">
    <property type="protein sequence ID" value="STI18085.1"/>
    <property type="molecule type" value="Genomic_DNA"/>
</dbReference>
<sequence>MVLRLTANCWSTISKKSKQQSKKPGLPVTTACGGYDGWIGDFIEERRLNGLKQIERILEALAEWGVKVSSFRQRGACLPSAYRR</sequence>
<evidence type="ECO:0000313" key="2">
    <source>
        <dbReference type="Proteomes" id="UP000254159"/>
    </source>
</evidence>
<reference evidence="1 2" key="1">
    <citation type="submission" date="2018-06" db="EMBL/GenBank/DDBJ databases">
        <authorList>
            <consortium name="Pathogen Informatics"/>
            <person name="Doyle S."/>
        </authorList>
    </citation>
    <scope>NUCLEOTIDE SEQUENCE [LARGE SCALE GENOMIC DNA]</scope>
    <source>
        <strain evidence="1 2">NCTC10865</strain>
    </source>
</reference>
<proteinExistence type="predicted"/>
<protein>
    <submittedName>
        <fullName evidence="1">Transient receptor potential locus</fullName>
    </submittedName>
</protein>
<evidence type="ECO:0000313" key="1">
    <source>
        <dbReference type="EMBL" id="STI18085.1"/>
    </source>
</evidence>
<dbReference type="Proteomes" id="UP000254159">
    <property type="component" value="Unassembled WGS sequence"/>
</dbReference>
<keyword evidence="1" id="KW-0675">Receptor</keyword>
<organism evidence="1 2">
    <name type="scientific">Escherichia coli</name>
    <dbReference type="NCBI Taxonomy" id="562"/>
    <lineage>
        <taxon>Bacteria</taxon>
        <taxon>Pseudomonadati</taxon>
        <taxon>Pseudomonadota</taxon>
        <taxon>Gammaproteobacteria</taxon>
        <taxon>Enterobacterales</taxon>
        <taxon>Enterobacteriaceae</taxon>
        <taxon>Escherichia</taxon>
    </lineage>
</organism>
<gene>
    <name evidence="1" type="primary">ycjR_2</name>
    <name evidence="1" type="ORF">NCTC10865_03407</name>
</gene>
<name>A0A376RL56_ECOLX</name>
<accession>A0A376RL56</accession>